<protein>
    <submittedName>
        <fullName evidence="1">Uncharacterized protein</fullName>
    </submittedName>
</protein>
<reference evidence="1 2" key="2">
    <citation type="submission" date="2017-09" db="EMBL/GenBank/DDBJ databases">
        <title>Extensive intraspecific genome diversity in a model arbuscular mycorrhizal fungus.</title>
        <authorList>
            <person name="Chen E.C."/>
            <person name="Morin E."/>
            <person name="Beaudet D."/>
            <person name="Noel J."/>
            <person name="Ndikumana S."/>
            <person name="Charron P."/>
            <person name="St-Onge C."/>
            <person name="Giorgi J."/>
            <person name="Grigoriev I.V."/>
            <person name="Roux C."/>
            <person name="Martin F.M."/>
            <person name="Corradi N."/>
        </authorList>
    </citation>
    <scope>NUCLEOTIDE SEQUENCE [LARGE SCALE GENOMIC DNA]</scope>
    <source>
        <strain evidence="1 2">A5</strain>
    </source>
</reference>
<accession>A0A2N0PR78</accession>
<evidence type="ECO:0000313" key="1">
    <source>
        <dbReference type="EMBL" id="PKC09333.1"/>
    </source>
</evidence>
<gene>
    <name evidence="1" type="ORF">RhiirA5_356837</name>
</gene>
<comment type="caution">
    <text evidence="1">The sequence shown here is derived from an EMBL/GenBank/DDBJ whole genome shotgun (WGS) entry which is preliminary data.</text>
</comment>
<dbReference type="EMBL" id="LLXJ01000469">
    <property type="protein sequence ID" value="PKC09333.1"/>
    <property type="molecule type" value="Genomic_DNA"/>
</dbReference>
<organism evidence="1 2">
    <name type="scientific">Rhizophagus irregularis</name>
    <dbReference type="NCBI Taxonomy" id="588596"/>
    <lineage>
        <taxon>Eukaryota</taxon>
        <taxon>Fungi</taxon>
        <taxon>Fungi incertae sedis</taxon>
        <taxon>Mucoromycota</taxon>
        <taxon>Glomeromycotina</taxon>
        <taxon>Glomeromycetes</taxon>
        <taxon>Glomerales</taxon>
        <taxon>Glomeraceae</taxon>
        <taxon>Rhizophagus</taxon>
    </lineage>
</organism>
<evidence type="ECO:0000313" key="2">
    <source>
        <dbReference type="Proteomes" id="UP000232722"/>
    </source>
</evidence>
<reference evidence="1 2" key="1">
    <citation type="submission" date="2016-04" db="EMBL/GenBank/DDBJ databases">
        <title>Genome analyses suggest a sexual origin of heterokaryosis in a supposedly ancient asexual fungus.</title>
        <authorList>
            <person name="Ropars J."/>
            <person name="Sedzielewska K."/>
            <person name="Noel J."/>
            <person name="Charron P."/>
            <person name="Farinelli L."/>
            <person name="Marton T."/>
            <person name="Kruger M."/>
            <person name="Pelin A."/>
            <person name="Brachmann A."/>
            <person name="Corradi N."/>
        </authorList>
    </citation>
    <scope>NUCLEOTIDE SEQUENCE [LARGE SCALE GENOMIC DNA]</scope>
    <source>
        <strain evidence="1 2">A5</strain>
    </source>
</reference>
<sequence length="57" mass="6674">MTLLYKPFAEIERLIQNIIILIREKQEINNSSGTIEELKVTDSIDVVDKLLRKIFEV</sequence>
<name>A0A2N0PR78_9GLOM</name>
<dbReference type="AlphaFoldDB" id="A0A2N0PR78"/>
<proteinExistence type="predicted"/>
<dbReference type="Proteomes" id="UP000232722">
    <property type="component" value="Unassembled WGS sequence"/>
</dbReference>